<gene>
    <name evidence="15" type="ORF">J6595_19085</name>
</gene>
<evidence type="ECO:0000256" key="1">
    <source>
        <dbReference type="ARBA" id="ARBA00001974"/>
    </source>
</evidence>
<evidence type="ECO:0000313" key="15">
    <source>
        <dbReference type="EMBL" id="MBP0617695.1"/>
    </source>
</evidence>
<keyword evidence="6 11" id="KW-0560">Oxidoreductase</keyword>
<dbReference type="PANTHER" id="PTHR42807">
    <property type="entry name" value="GLUTARYL-COA DEHYDROGENASE, MITOCHONDRIAL"/>
    <property type="match status" value="1"/>
</dbReference>
<dbReference type="EC" id="1.3.8.6" evidence="9"/>
<comment type="similarity">
    <text evidence="2 11">Belongs to the acyl-CoA dehydrogenase family.</text>
</comment>
<dbReference type="InterPro" id="IPR009100">
    <property type="entry name" value="AcylCoA_DH/oxidase_NM_dom_sf"/>
</dbReference>
<dbReference type="Gene3D" id="1.20.140.10">
    <property type="entry name" value="Butyryl-CoA Dehydrogenase, subunit A, domain 3"/>
    <property type="match status" value="1"/>
</dbReference>
<dbReference type="InterPro" id="IPR036250">
    <property type="entry name" value="AcylCo_DH-like_C"/>
</dbReference>
<dbReference type="SUPFAM" id="SSF47203">
    <property type="entry name" value="Acyl-CoA dehydrogenase C-terminal domain-like"/>
    <property type="match status" value="1"/>
</dbReference>
<protein>
    <recommendedName>
        <fullName evidence="9">glutaryl-CoA dehydrogenase (ETF)</fullName>
        <ecNumber evidence="9">1.3.8.6</ecNumber>
    </recommendedName>
</protein>
<dbReference type="CDD" id="cd01151">
    <property type="entry name" value="GCD"/>
    <property type="match status" value="1"/>
</dbReference>
<evidence type="ECO:0000259" key="12">
    <source>
        <dbReference type="Pfam" id="PF00441"/>
    </source>
</evidence>
<dbReference type="SUPFAM" id="SSF56645">
    <property type="entry name" value="Acyl-CoA dehydrogenase NM domain-like"/>
    <property type="match status" value="1"/>
</dbReference>
<evidence type="ECO:0000256" key="11">
    <source>
        <dbReference type="RuleBase" id="RU362125"/>
    </source>
</evidence>
<evidence type="ECO:0000256" key="4">
    <source>
        <dbReference type="ARBA" id="ARBA00022827"/>
    </source>
</evidence>
<dbReference type="RefSeq" id="WP_209596719.1">
    <property type="nucleotide sequence ID" value="NZ_JAGJCF010000019.1"/>
</dbReference>
<keyword evidence="16" id="KW-1185">Reference proteome</keyword>
<dbReference type="InterPro" id="IPR052033">
    <property type="entry name" value="Glutaryl-CoA_DH_mitochondrial"/>
</dbReference>
<comment type="catalytic activity">
    <reaction evidence="10">
        <text>glutaryl-CoA + oxidized [electron-transfer flavoprotein] + 2 H(+) = (2E)-butenoyl-CoA + reduced [electron-transfer flavoprotein] + CO2</text>
        <dbReference type="Rhea" id="RHEA:13389"/>
        <dbReference type="Rhea" id="RHEA-COMP:10685"/>
        <dbReference type="Rhea" id="RHEA-COMP:10686"/>
        <dbReference type="ChEBI" id="CHEBI:15378"/>
        <dbReference type="ChEBI" id="CHEBI:16526"/>
        <dbReference type="ChEBI" id="CHEBI:57332"/>
        <dbReference type="ChEBI" id="CHEBI:57378"/>
        <dbReference type="ChEBI" id="CHEBI:57692"/>
        <dbReference type="ChEBI" id="CHEBI:58307"/>
        <dbReference type="EC" id="1.3.8.6"/>
    </reaction>
</comment>
<dbReference type="InterPro" id="IPR037069">
    <property type="entry name" value="AcylCoA_DH/ox_N_sf"/>
</dbReference>
<dbReference type="Gene3D" id="1.10.540.10">
    <property type="entry name" value="Acyl-CoA dehydrogenase/oxidase, N-terminal domain"/>
    <property type="match status" value="1"/>
</dbReference>
<comment type="caution">
    <text evidence="15">The sequence shown here is derived from an EMBL/GenBank/DDBJ whole genome shotgun (WGS) entry which is preliminary data.</text>
</comment>
<evidence type="ECO:0000256" key="9">
    <source>
        <dbReference type="ARBA" id="ARBA00039033"/>
    </source>
</evidence>
<feature type="domain" description="Acyl-CoA oxidase/dehydrogenase middle" evidence="13">
    <location>
        <begin position="143"/>
        <end position="236"/>
    </location>
</feature>
<dbReference type="InterPro" id="IPR006091">
    <property type="entry name" value="Acyl-CoA_Oxase/DH_mid-dom"/>
</dbReference>
<dbReference type="Pfam" id="PF02771">
    <property type="entry name" value="Acyl-CoA_dh_N"/>
    <property type="match status" value="1"/>
</dbReference>
<dbReference type="EMBL" id="JAGJCF010000019">
    <property type="protein sequence ID" value="MBP0617695.1"/>
    <property type="molecule type" value="Genomic_DNA"/>
</dbReference>
<dbReference type="Gene3D" id="2.40.110.10">
    <property type="entry name" value="Butyryl-CoA Dehydrogenase, subunit A, domain 2"/>
    <property type="match status" value="1"/>
</dbReference>
<dbReference type="Proteomes" id="UP000678276">
    <property type="component" value="Unassembled WGS sequence"/>
</dbReference>
<keyword evidence="5" id="KW-0809">Transit peptide</keyword>
<evidence type="ECO:0000256" key="2">
    <source>
        <dbReference type="ARBA" id="ARBA00009347"/>
    </source>
</evidence>
<evidence type="ECO:0000259" key="14">
    <source>
        <dbReference type="Pfam" id="PF02771"/>
    </source>
</evidence>
<dbReference type="InterPro" id="IPR013786">
    <property type="entry name" value="AcylCoA_DH/ox_N"/>
</dbReference>
<dbReference type="InterPro" id="IPR009075">
    <property type="entry name" value="AcylCo_DH/oxidase_C"/>
</dbReference>
<evidence type="ECO:0000256" key="7">
    <source>
        <dbReference type="ARBA" id="ARBA00037899"/>
    </source>
</evidence>
<reference evidence="15 16" key="1">
    <citation type="submission" date="2021-04" db="EMBL/GenBank/DDBJ databases">
        <title>Whole genome sequence of Jiella sp. KSK16Y-1.</title>
        <authorList>
            <person name="Tuo L."/>
        </authorList>
    </citation>
    <scope>NUCLEOTIDE SEQUENCE [LARGE SCALE GENOMIC DNA]</scope>
    <source>
        <strain evidence="15 16">KSK16Y-1</strain>
    </source>
</reference>
<dbReference type="Pfam" id="PF02770">
    <property type="entry name" value="Acyl-CoA_dh_M"/>
    <property type="match status" value="1"/>
</dbReference>
<feature type="domain" description="Acyl-CoA dehydrogenase/oxidase C-terminal" evidence="12">
    <location>
        <begin position="255"/>
        <end position="395"/>
    </location>
</feature>
<keyword evidence="4 11" id="KW-0274">FAD</keyword>
<evidence type="ECO:0000256" key="3">
    <source>
        <dbReference type="ARBA" id="ARBA00022630"/>
    </source>
</evidence>
<proteinExistence type="inferred from homology"/>
<evidence type="ECO:0000313" key="16">
    <source>
        <dbReference type="Proteomes" id="UP000678276"/>
    </source>
</evidence>
<evidence type="ECO:0000256" key="5">
    <source>
        <dbReference type="ARBA" id="ARBA00022946"/>
    </source>
</evidence>
<dbReference type="PROSITE" id="PS00073">
    <property type="entry name" value="ACYL_COA_DH_2"/>
    <property type="match status" value="1"/>
</dbReference>
<keyword evidence="3 11" id="KW-0285">Flavoprotein</keyword>
<dbReference type="Pfam" id="PF00441">
    <property type="entry name" value="Acyl-CoA_dh_1"/>
    <property type="match status" value="1"/>
</dbReference>
<comment type="pathway">
    <text evidence="8">Amino-acid metabolism; tryptophan metabolism.</text>
</comment>
<dbReference type="PANTHER" id="PTHR42807:SF1">
    <property type="entry name" value="GLUTARYL-COA DEHYDROGENASE, MITOCHONDRIAL"/>
    <property type="match status" value="1"/>
</dbReference>
<dbReference type="InterPro" id="IPR046373">
    <property type="entry name" value="Acyl-CoA_Oxase/DH_mid-dom_sf"/>
</dbReference>
<evidence type="ECO:0000256" key="6">
    <source>
        <dbReference type="ARBA" id="ARBA00023002"/>
    </source>
</evidence>
<organism evidence="15 16">
    <name type="scientific">Jiella mangrovi</name>
    <dbReference type="NCBI Taxonomy" id="2821407"/>
    <lineage>
        <taxon>Bacteria</taxon>
        <taxon>Pseudomonadati</taxon>
        <taxon>Pseudomonadota</taxon>
        <taxon>Alphaproteobacteria</taxon>
        <taxon>Hyphomicrobiales</taxon>
        <taxon>Aurantimonadaceae</taxon>
        <taxon>Jiella</taxon>
    </lineage>
</organism>
<evidence type="ECO:0000256" key="8">
    <source>
        <dbReference type="ARBA" id="ARBA00037927"/>
    </source>
</evidence>
<comment type="pathway">
    <text evidence="7">Amino-acid metabolism; lysine degradation.</text>
</comment>
<dbReference type="InterPro" id="IPR006089">
    <property type="entry name" value="Acyl-CoA_DH_CS"/>
</dbReference>
<accession>A0ABS4BLZ2</accession>
<evidence type="ECO:0000259" key="13">
    <source>
        <dbReference type="Pfam" id="PF02770"/>
    </source>
</evidence>
<feature type="domain" description="Acyl-CoA dehydrogenase/oxidase N-terminal" evidence="14">
    <location>
        <begin position="27"/>
        <end position="139"/>
    </location>
</feature>
<comment type="cofactor">
    <cofactor evidence="1 11">
        <name>FAD</name>
        <dbReference type="ChEBI" id="CHEBI:57692"/>
    </cofactor>
</comment>
<evidence type="ECO:0000256" key="10">
    <source>
        <dbReference type="ARBA" id="ARBA00049493"/>
    </source>
</evidence>
<name>A0ABS4BLZ2_9HYPH</name>
<sequence>MALKPKDAPDLGRFDWADPFRLSAQLSEDERMLAEAAADFAEARLAPAVTEAARDELVDPSIFRAMGEMGLLGVTVPEEYGGIGASYVAYGLVAREVERIDSGYRSMMSVQSSLVMYPIYAYGTEEQRRRYLPKLASGEFIGCFGLTEPDAGSDPGGMKTTARKTDNGYVLNGSKTWISNAPIADVFVVWAKSEAHGGKIKGFVLEKGMAGLSAPKIGGKLSLRASVTGEIVLSDVEVSEDALLPNVEGLKGPFGCLNRARYGISWGVMGAAEACFHAARQYGLDRKQFGKPLAQTQLFQKKLADMETEIALGLQASLRVGRLMDEANAAPEMISIVKRNNCGKALDIARQARDMHGGNGISEEYKVMRHMINLETVNTYEGTHDVHALILGRAITGLQAFV</sequence>
<dbReference type="PROSITE" id="PS00072">
    <property type="entry name" value="ACYL_COA_DH_1"/>
    <property type="match status" value="1"/>
</dbReference>